<dbReference type="RefSeq" id="WP_066973835.1">
    <property type="nucleotide sequence ID" value="NZ_LWMT01000280.1"/>
</dbReference>
<accession>A0A165Z6Q0</accession>
<keyword evidence="2" id="KW-1185">Reference proteome</keyword>
<proteinExistence type="predicted"/>
<dbReference type="Proteomes" id="UP000077066">
    <property type="component" value="Unassembled WGS sequence"/>
</dbReference>
<evidence type="ECO:0000313" key="1">
    <source>
        <dbReference type="EMBL" id="KZX10314.1"/>
    </source>
</evidence>
<reference evidence="1 2" key="1">
    <citation type="submission" date="2016-04" db="EMBL/GenBank/DDBJ databases">
        <title>Genome sequence of Methanobrevibacter filiformis DSM 11501.</title>
        <authorList>
            <person name="Poehlein A."/>
            <person name="Seedorf H."/>
            <person name="Daniel R."/>
        </authorList>
    </citation>
    <scope>NUCLEOTIDE SEQUENCE [LARGE SCALE GENOMIC DNA]</scope>
    <source>
        <strain evidence="1 2">DSM 11501</strain>
    </source>
</reference>
<sequence length="94" mass="10774">MDKERETAERIACNLLKDKKWMHEHHLREMAKSDWTSSLNHAKEKGEERGLKKAEAMGKKIAIAKIAMNLKKMGLPMELISESTGLSKNEIKKL</sequence>
<evidence type="ECO:0008006" key="3">
    <source>
        <dbReference type="Google" id="ProtNLM"/>
    </source>
</evidence>
<protein>
    <recommendedName>
        <fullName evidence="3">PD-(D/E)XK nuclease family transposase</fullName>
    </recommendedName>
</protein>
<dbReference type="EMBL" id="LWMT01000280">
    <property type="protein sequence ID" value="KZX10314.1"/>
    <property type="molecule type" value="Genomic_DNA"/>
</dbReference>
<name>A0A165Z6Q0_9EURY</name>
<evidence type="ECO:0000313" key="2">
    <source>
        <dbReference type="Proteomes" id="UP000077066"/>
    </source>
</evidence>
<comment type="caution">
    <text evidence="1">The sequence shown here is derived from an EMBL/GenBank/DDBJ whole genome shotgun (WGS) entry which is preliminary data.</text>
</comment>
<dbReference type="AlphaFoldDB" id="A0A165Z6Q0"/>
<organism evidence="1 2">
    <name type="scientific">Methanobrevibacter filiformis</name>
    <dbReference type="NCBI Taxonomy" id="55758"/>
    <lineage>
        <taxon>Archaea</taxon>
        <taxon>Methanobacteriati</taxon>
        <taxon>Methanobacteriota</taxon>
        <taxon>Methanomada group</taxon>
        <taxon>Methanobacteria</taxon>
        <taxon>Methanobacteriales</taxon>
        <taxon>Methanobacteriaceae</taxon>
        <taxon>Methanobrevibacter</taxon>
    </lineage>
</organism>
<dbReference type="PATRIC" id="fig|55758.3.peg.2030"/>
<gene>
    <name evidence="1" type="ORF">MBFIL_18120</name>
</gene>